<comment type="caution">
    <text evidence="3">The sequence shown here is derived from an EMBL/GenBank/DDBJ whole genome shotgun (WGS) entry which is preliminary data.</text>
</comment>
<dbReference type="RefSeq" id="WP_069635232.1">
    <property type="nucleotide sequence ID" value="NZ_JXKZ01000004.1"/>
</dbReference>
<dbReference type="PANTHER" id="PTHR46558">
    <property type="entry name" value="TRACRIPTIONAL REGULATORY PROTEIN-RELATED-RELATED"/>
    <property type="match status" value="1"/>
</dbReference>
<evidence type="ECO:0000313" key="3">
    <source>
        <dbReference type="EMBL" id="OEG16036.1"/>
    </source>
</evidence>
<dbReference type="Pfam" id="PF01381">
    <property type="entry name" value="HTH_3"/>
    <property type="match status" value="1"/>
</dbReference>
<evidence type="ECO:0000256" key="1">
    <source>
        <dbReference type="ARBA" id="ARBA00023125"/>
    </source>
</evidence>
<dbReference type="STRING" id="903983.BCR23_07770"/>
<dbReference type="SMART" id="SM00530">
    <property type="entry name" value="HTH_XRE"/>
    <property type="match status" value="1"/>
</dbReference>
<reference evidence="4" key="1">
    <citation type="submission" date="2016-09" db="EMBL/GenBank/DDBJ databases">
        <authorList>
            <person name="Gulvik C.A."/>
        </authorList>
    </citation>
    <scope>NUCLEOTIDE SEQUENCE [LARGE SCALE GENOMIC DNA]</scope>
    <source>
        <strain evidence="4">LMG 26306</strain>
    </source>
</reference>
<dbReference type="GO" id="GO:0003677">
    <property type="term" value="F:DNA binding"/>
    <property type="evidence" value="ECO:0007669"/>
    <property type="project" value="UniProtKB-KW"/>
</dbReference>
<dbReference type="PANTHER" id="PTHR46558:SF14">
    <property type="entry name" value="HTH-TYPE TRANSCRIPTIONAL REGULATOR ANSR"/>
    <property type="match status" value="1"/>
</dbReference>
<dbReference type="AlphaFoldDB" id="A0A1E5GTP7"/>
<proteinExistence type="predicted"/>
<sequence>MSKFSERLKQLRTEKKMTQQALADLVGVNRVTYTNWENGKREPELDKVVELATELNSTVDYLLGNSDINYLDISENELKNLSKEEAQTLSDEMKKNLFSIFDIGKDKFNMTDEEMEMMKVLVIKKFMKDMDEKERNNTSNP</sequence>
<evidence type="ECO:0000313" key="4">
    <source>
        <dbReference type="Proteomes" id="UP000094764"/>
    </source>
</evidence>
<protein>
    <recommendedName>
        <fullName evidence="2">HTH cro/C1-type domain-containing protein</fullName>
    </recommendedName>
</protein>
<keyword evidence="1" id="KW-0238">DNA-binding</keyword>
<organism evidence="3 4">
    <name type="scientific">Enterococcus quebecensis</name>
    <dbReference type="NCBI Taxonomy" id="903983"/>
    <lineage>
        <taxon>Bacteria</taxon>
        <taxon>Bacillati</taxon>
        <taxon>Bacillota</taxon>
        <taxon>Bacilli</taxon>
        <taxon>Lactobacillales</taxon>
        <taxon>Enterococcaceae</taxon>
        <taxon>Enterococcus</taxon>
    </lineage>
</organism>
<name>A0A1E5GTP7_9ENTE</name>
<feature type="domain" description="HTH cro/C1-type" evidence="2">
    <location>
        <begin position="8"/>
        <end position="62"/>
    </location>
</feature>
<dbReference type="InterPro" id="IPR001387">
    <property type="entry name" value="Cro/C1-type_HTH"/>
</dbReference>
<dbReference type="EMBL" id="MIKB01000014">
    <property type="protein sequence ID" value="OEG16036.1"/>
    <property type="molecule type" value="Genomic_DNA"/>
</dbReference>
<dbReference type="InterPro" id="IPR010982">
    <property type="entry name" value="Lambda_DNA-bd_dom_sf"/>
</dbReference>
<gene>
    <name evidence="3" type="ORF">BCR23_07770</name>
</gene>
<keyword evidence="4" id="KW-1185">Reference proteome</keyword>
<dbReference type="Gene3D" id="1.10.260.40">
    <property type="entry name" value="lambda repressor-like DNA-binding domains"/>
    <property type="match status" value="1"/>
</dbReference>
<evidence type="ECO:0000259" key="2">
    <source>
        <dbReference type="PROSITE" id="PS50943"/>
    </source>
</evidence>
<dbReference type="OrthoDB" id="9812495at2"/>
<dbReference type="CDD" id="cd00093">
    <property type="entry name" value="HTH_XRE"/>
    <property type="match status" value="1"/>
</dbReference>
<dbReference type="Proteomes" id="UP000094764">
    <property type="component" value="Unassembled WGS sequence"/>
</dbReference>
<dbReference type="PROSITE" id="PS50943">
    <property type="entry name" value="HTH_CROC1"/>
    <property type="match status" value="1"/>
</dbReference>
<dbReference type="SUPFAM" id="SSF47413">
    <property type="entry name" value="lambda repressor-like DNA-binding domains"/>
    <property type="match status" value="1"/>
</dbReference>
<accession>A0A1E5GTP7</accession>